<sequence>MILGLLLAVVATVCSGSGSVLESLGVRRAGAYGGRSADLTRVFRQPLYFLGLGIDLVGFGLAAVALQRLPLFLVQALLAFSVGITAILSAILGARLAGRGWSALVLGAVGLAMLGVSADIGPGKALPVGWRFLLLLMPIPIAGIAYFARRKGGRWTAQLLAFGAGLGFCVVGVAARTLVVPDPFWKIAFDPAVWALATNGAAAAVLFAMSLQRSGATAVTAIMFTTSTALSSLIGVAYLDDRVRSGFAVIAVIGFCCAVIGSVTTSHYAAKQHLPEASTLQEVTPAARM</sequence>
<dbReference type="Proteomes" id="UP000295444">
    <property type="component" value="Unassembled WGS sequence"/>
</dbReference>
<evidence type="ECO:0000256" key="1">
    <source>
        <dbReference type="SAM" id="Phobius"/>
    </source>
</evidence>
<keyword evidence="1" id="KW-0812">Transmembrane</keyword>
<organism evidence="2 3">
    <name type="scientific">Labedaea rhizosphaerae</name>
    <dbReference type="NCBI Taxonomy" id="598644"/>
    <lineage>
        <taxon>Bacteria</taxon>
        <taxon>Bacillati</taxon>
        <taxon>Actinomycetota</taxon>
        <taxon>Actinomycetes</taxon>
        <taxon>Pseudonocardiales</taxon>
        <taxon>Pseudonocardiaceae</taxon>
        <taxon>Labedaea</taxon>
    </lineage>
</organism>
<feature type="transmembrane region" description="Helical" evidence="1">
    <location>
        <begin position="6"/>
        <end position="26"/>
    </location>
</feature>
<evidence type="ECO:0000313" key="2">
    <source>
        <dbReference type="EMBL" id="TDP95088.1"/>
    </source>
</evidence>
<dbReference type="PANTHER" id="PTHR40761:SF1">
    <property type="entry name" value="CONSERVED INTEGRAL MEMBRANE ALANINE VALINE AND LEUCINE RICH PROTEIN-RELATED"/>
    <property type="match status" value="1"/>
</dbReference>
<feature type="transmembrane region" description="Helical" evidence="1">
    <location>
        <begin position="47"/>
        <end position="66"/>
    </location>
</feature>
<keyword evidence="1" id="KW-0472">Membrane</keyword>
<comment type="caution">
    <text evidence="2">The sequence shown here is derived from an EMBL/GenBank/DDBJ whole genome shotgun (WGS) entry which is preliminary data.</text>
</comment>
<reference evidence="2 3" key="1">
    <citation type="submission" date="2019-03" db="EMBL/GenBank/DDBJ databases">
        <title>Genomic Encyclopedia of Type Strains, Phase IV (KMG-IV): sequencing the most valuable type-strain genomes for metagenomic binning, comparative biology and taxonomic classification.</title>
        <authorList>
            <person name="Goeker M."/>
        </authorList>
    </citation>
    <scope>NUCLEOTIDE SEQUENCE [LARGE SCALE GENOMIC DNA]</scope>
    <source>
        <strain evidence="2 3">DSM 45361</strain>
    </source>
</reference>
<feature type="transmembrane region" description="Helical" evidence="1">
    <location>
        <begin position="72"/>
        <end position="94"/>
    </location>
</feature>
<feature type="transmembrane region" description="Helical" evidence="1">
    <location>
        <begin position="218"/>
        <end position="239"/>
    </location>
</feature>
<feature type="transmembrane region" description="Helical" evidence="1">
    <location>
        <begin position="191"/>
        <end position="211"/>
    </location>
</feature>
<evidence type="ECO:0000313" key="3">
    <source>
        <dbReference type="Proteomes" id="UP000295444"/>
    </source>
</evidence>
<evidence type="ECO:0008006" key="4">
    <source>
        <dbReference type="Google" id="ProtNLM"/>
    </source>
</evidence>
<feature type="transmembrane region" description="Helical" evidence="1">
    <location>
        <begin position="128"/>
        <end position="147"/>
    </location>
</feature>
<keyword evidence="3" id="KW-1185">Reference proteome</keyword>
<name>A0A4V3CYQ9_LABRH</name>
<feature type="transmembrane region" description="Helical" evidence="1">
    <location>
        <begin position="159"/>
        <end position="179"/>
    </location>
</feature>
<protein>
    <recommendedName>
        <fullName evidence="4">Magnesium transporter NIPA</fullName>
    </recommendedName>
</protein>
<dbReference type="AlphaFoldDB" id="A0A4V3CYQ9"/>
<dbReference type="RefSeq" id="WP_133852469.1">
    <property type="nucleotide sequence ID" value="NZ_SNXZ01000005.1"/>
</dbReference>
<keyword evidence="1" id="KW-1133">Transmembrane helix</keyword>
<feature type="transmembrane region" description="Helical" evidence="1">
    <location>
        <begin position="101"/>
        <end position="122"/>
    </location>
</feature>
<dbReference type="EMBL" id="SNXZ01000005">
    <property type="protein sequence ID" value="TDP95088.1"/>
    <property type="molecule type" value="Genomic_DNA"/>
</dbReference>
<gene>
    <name evidence="2" type="ORF">EV186_105320</name>
</gene>
<dbReference type="OrthoDB" id="3837845at2"/>
<proteinExistence type="predicted"/>
<dbReference type="PANTHER" id="PTHR40761">
    <property type="entry name" value="CONSERVED INTEGRAL MEMBRANE ALANINE VALINE AND LEUCINE RICH PROTEIN-RELATED"/>
    <property type="match status" value="1"/>
</dbReference>
<feature type="transmembrane region" description="Helical" evidence="1">
    <location>
        <begin position="245"/>
        <end position="264"/>
    </location>
</feature>
<accession>A0A4V3CYQ9</accession>